<evidence type="ECO:0008006" key="5">
    <source>
        <dbReference type="Google" id="ProtNLM"/>
    </source>
</evidence>
<dbReference type="PANTHER" id="PTHR11743">
    <property type="entry name" value="VOLTAGE-DEPENDENT ANION-SELECTIVE CHANNEL"/>
    <property type="match status" value="1"/>
</dbReference>
<comment type="similarity">
    <text evidence="1">Belongs to the eukaryotic mitochondrial porin family.</text>
</comment>
<dbReference type="CDD" id="cd07306">
    <property type="entry name" value="Porin3_VDAC"/>
    <property type="match status" value="1"/>
</dbReference>
<keyword evidence="2" id="KW-0626">Porin</keyword>
<name>A0A1Y2CQH0_9FUNG</name>
<organism evidence="3 4">
    <name type="scientific">Rhizoclosmatium globosum</name>
    <dbReference type="NCBI Taxonomy" id="329046"/>
    <lineage>
        <taxon>Eukaryota</taxon>
        <taxon>Fungi</taxon>
        <taxon>Fungi incertae sedis</taxon>
        <taxon>Chytridiomycota</taxon>
        <taxon>Chytridiomycota incertae sedis</taxon>
        <taxon>Chytridiomycetes</taxon>
        <taxon>Chytridiales</taxon>
        <taxon>Chytriomycetaceae</taxon>
        <taxon>Rhizoclosmatium</taxon>
    </lineage>
</organism>
<sequence>MAIPPSYSDFSKDINDLFNKDYPLGASKLEVNSTTTNGFKVTVNNVKDNVSGKITSDLKTKYTDRENGFVFTNTWHAGNALTAQLELQDLISTGFKLDLHGAMHPALGTTAAKAGIELKQQNVFARSSVDLLAKNGATVHTDVVVGSEGLLLAGDVAYNTADATIHRYNVAVGYKTPEYSLAFHATKKFTHFTAGYFHNINRGLQVASRATWDQTTANQVGIEVGTKYALDNATFVKAKIDNYGRLGLGYTQQVQPTIKLQLGGSFDTTRLSENVHKIGFAFIVDA</sequence>
<dbReference type="Proteomes" id="UP000193642">
    <property type="component" value="Unassembled WGS sequence"/>
</dbReference>
<gene>
    <name evidence="3" type="ORF">BCR33DRAFT_695760</name>
</gene>
<dbReference type="AlphaFoldDB" id="A0A1Y2CQH0"/>
<dbReference type="InterPro" id="IPR027246">
    <property type="entry name" value="Porin_Euk/Tom40"/>
</dbReference>
<dbReference type="Pfam" id="PF01459">
    <property type="entry name" value="Porin_3"/>
    <property type="match status" value="1"/>
</dbReference>
<keyword evidence="2" id="KW-0406">Ion transport</keyword>
<evidence type="ECO:0000313" key="4">
    <source>
        <dbReference type="Proteomes" id="UP000193642"/>
    </source>
</evidence>
<dbReference type="OrthoDB" id="7827681at2759"/>
<accession>A0A1Y2CQH0</accession>
<protein>
    <recommendedName>
        <fullName evidence="5">Voltage-dependent ion-selective channel</fullName>
    </recommendedName>
</protein>
<dbReference type="InterPro" id="IPR023614">
    <property type="entry name" value="Porin_dom_sf"/>
</dbReference>
<dbReference type="InterPro" id="IPR001925">
    <property type="entry name" value="Porin_Euk"/>
</dbReference>
<keyword evidence="2" id="KW-0812">Transmembrane</keyword>
<proteinExistence type="inferred from homology"/>
<comment type="caution">
    <text evidence="3">The sequence shown here is derived from an EMBL/GenBank/DDBJ whole genome shotgun (WGS) entry which is preliminary data.</text>
</comment>
<dbReference type="Gene3D" id="2.40.160.10">
    <property type="entry name" value="Porin"/>
    <property type="match status" value="1"/>
</dbReference>
<evidence type="ECO:0000256" key="1">
    <source>
        <dbReference type="ARBA" id="ARBA00007780"/>
    </source>
</evidence>
<dbReference type="PANTHER" id="PTHR11743:SF70">
    <property type="entry name" value="GH26960P-RELATED"/>
    <property type="match status" value="1"/>
</dbReference>
<keyword evidence="2" id="KW-0813">Transport</keyword>
<dbReference type="GO" id="GO:0008308">
    <property type="term" value="F:voltage-gated monoatomic anion channel activity"/>
    <property type="evidence" value="ECO:0007669"/>
    <property type="project" value="InterPro"/>
</dbReference>
<dbReference type="PRINTS" id="PR00185">
    <property type="entry name" value="EUKARYTPORIN"/>
</dbReference>
<dbReference type="GO" id="GO:0046930">
    <property type="term" value="C:pore complex"/>
    <property type="evidence" value="ECO:0007669"/>
    <property type="project" value="UniProtKB-KW"/>
</dbReference>
<dbReference type="GO" id="GO:0005741">
    <property type="term" value="C:mitochondrial outer membrane"/>
    <property type="evidence" value="ECO:0007669"/>
    <property type="project" value="InterPro"/>
</dbReference>
<keyword evidence="4" id="KW-1185">Reference proteome</keyword>
<evidence type="ECO:0000256" key="2">
    <source>
        <dbReference type="ARBA" id="ARBA00023114"/>
    </source>
</evidence>
<dbReference type="EMBL" id="MCGO01000011">
    <property type="protein sequence ID" value="ORY48595.1"/>
    <property type="molecule type" value="Genomic_DNA"/>
</dbReference>
<dbReference type="STRING" id="329046.A0A1Y2CQH0"/>
<dbReference type="GO" id="GO:0015288">
    <property type="term" value="F:porin activity"/>
    <property type="evidence" value="ECO:0007669"/>
    <property type="project" value="UniProtKB-KW"/>
</dbReference>
<reference evidence="3 4" key="1">
    <citation type="submission" date="2016-07" db="EMBL/GenBank/DDBJ databases">
        <title>Pervasive Adenine N6-methylation of Active Genes in Fungi.</title>
        <authorList>
            <consortium name="DOE Joint Genome Institute"/>
            <person name="Mondo S.J."/>
            <person name="Dannebaum R.O."/>
            <person name="Kuo R.C."/>
            <person name="Labutti K."/>
            <person name="Haridas S."/>
            <person name="Kuo A."/>
            <person name="Salamov A."/>
            <person name="Ahrendt S.R."/>
            <person name="Lipzen A."/>
            <person name="Sullivan W."/>
            <person name="Andreopoulos W.B."/>
            <person name="Clum A."/>
            <person name="Lindquist E."/>
            <person name="Daum C."/>
            <person name="Ramamoorthy G.K."/>
            <person name="Gryganskyi A."/>
            <person name="Culley D."/>
            <person name="Magnuson J.K."/>
            <person name="James T.Y."/>
            <person name="O'Malley M.A."/>
            <person name="Stajich J.E."/>
            <person name="Spatafora J.W."/>
            <person name="Visel A."/>
            <person name="Grigoriev I.V."/>
        </authorList>
    </citation>
    <scope>NUCLEOTIDE SEQUENCE [LARGE SCALE GENOMIC DNA]</scope>
    <source>
        <strain evidence="3 4">JEL800</strain>
    </source>
</reference>
<evidence type="ECO:0000313" key="3">
    <source>
        <dbReference type="EMBL" id="ORY48595.1"/>
    </source>
</evidence>